<protein>
    <submittedName>
        <fullName evidence="1">Uncharacterized protein</fullName>
    </submittedName>
</protein>
<dbReference type="RefSeq" id="WP_200806464.1">
    <property type="nucleotide sequence ID" value="NZ_FUWM01000017.1"/>
</dbReference>
<accession>A0A1T4P4P7</accession>
<dbReference type="Proteomes" id="UP000190625">
    <property type="component" value="Unassembled WGS sequence"/>
</dbReference>
<proteinExistence type="predicted"/>
<dbReference type="STRING" id="142842.SAMN02745118_02056"/>
<sequence length="53" mass="5960">MKENNCSSGLEDKEEISCPQCGCKISIDELESLRCPRCFAVLLTKCEDCQKCK</sequence>
<organism evidence="1 2">
    <name type="scientific">Selenihalanaerobacter shriftii</name>
    <dbReference type="NCBI Taxonomy" id="142842"/>
    <lineage>
        <taxon>Bacteria</taxon>
        <taxon>Bacillati</taxon>
        <taxon>Bacillota</taxon>
        <taxon>Clostridia</taxon>
        <taxon>Halanaerobiales</taxon>
        <taxon>Halobacteroidaceae</taxon>
        <taxon>Selenihalanaerobacter</taxon>
    </lineage>
</organism>
<reference evidence="2" key="1">
    <citation type="submission" date="2017-02" db="EMBL/GenBank/DDBJ databases">
        <authorList>
            <person name="Varghese N."/>
            <person name="Submissions S."/>
        </authorList>
    </citation>
    <scope>NUCLEOTIDE SEQUENCE [LARGE SCALE GENOMIC DNA]</scope>
    <source>
        <strain evidence="2">ATCC BAA-73</strain>
    </source>
</reference>
<name>A0A1T4P4P7_9FIRM</name>
<gene>
    <name evidence="1" type="ORF">SAMN02745118_02056</name>
</gene>
<keyword evidence="2" id="KW-1185">Reference proteome</keyword>
<dbReference type="EMBL" id="FUWM01000017">
    <property type="protein sequence ID" value="SJZ86484.1"/>
    <property type="molecule type" value="Genomic_DNA"/>
</dbReference>
<evidence type="ECO:0000313" key="1">
    <source>
        <dbReference type="EMBL" id="SJZ86484.1"/>
    </source>
</evidence>
<dbReference type="AlphaFoldDB" id="A0A1T4P4P7"/>
<evidence type="ECO:0000313" key="2">
    <source>
        <dbReference type="Proteomes" id="UP000190625"/>
    </source>
</evidence>